<proteinExistence type="predicted"/>
<dbReference type="PANTHER" id="PTHR47199:SF2">
    <property type="entry name" value="PHOTOSYSTEM II STABILITY_ASSEMBLY FACTOR HCF136, CHLOROPLASTIC"/>
    <property type="match status" value="1"/>
</dbReference>
<keyword evidence="3" id="KW-0732">Signal</keyword>
<evidence type="ECO:0000256" key="3">
    <source>
        <dbReference type="SAM" id="SignalP"/>
    </source>
</evidence>
<evidence type="ECO:0000313" key="5">
    <source>
        <dbReference type="EMBL" id="SBW81180.1"/>
    </source>
</evidence>
<dbReference type="Gene3D" id="2.130.10.10">
    <property type="entry name" value="YVTN repeat-like/Quinoprotein amine dehydrogenase"/>
    <property type="match status" value="2"/>
</dbReference>
<dbReference type="SUPFAM" id="SSF50939">
    <property type="entry name" value="Sialidases"/>
    <property type="match status" value="1"/>
</dbReference>
<evidence type="ECO:0000256" key="2">
    <source>
        <dbReference type="ARBA" id="ARBA00023276"/>
    </source>
</evidence>
<evidence type="ECO:0000256" key="1">
    <source>
        <dbReference type="ARBA" id="ARBA00022531"/>
    </source>
</evidence>
<protein>
    <recommendedName>
        <fullName evidence="4">Photosynthesis system II assembly factor Ycf48/Hcf136-like domain-containing protein</fullName>
    </recommendedName>
</protein>
<feature type="chain" id="PRO_5008916270" description="Photosynthesis system II assembly factor Ycf48/Hcf136-like domain-containing protein" evidence="3">
    <location>
        <begin position="30"/>
        <end position="372"/>
    </location>
</feature>
<dbReference type="InterPro" id="IPR036278">
    <property type="entry name" value="Sialidase_sf"/>
</dbReference>
<dbReference type="GO" id="GO:0015979">
    <property type="term" value="P:photosynthesis"/>
    <property type="evidence" value="ECO:0007669"/>
    <property type="project" value="UniProtKB-KW"/>
</dbReference>
<feature type="signal peptide" evidence="3">
    <location>
        <begin position="1"/>
        <end position="29"/>
    </location>
</feature>
<dbReference type="GO" id="GO:0009523">
    <property type="term" value="C:photosystem II"/>
    <property type="evidence" value="ECO:0007669"/>
    <property type="project" value="UniProtKB-KW"/>
</dbReference>
<feature type="domain" description="Photosynthesis system II assembly factor Ycf48/Hcf136-like" evidence="4">
    <location>
        <begin position="66"/>
        <end position="127"/>
    </location>
</feature>
<keyword evidence="1" id="KW-0602">Photosynthesis</keyword>
<gene>
    <name evidence="5" type="ORF">PVE_R1G3298</name>
</gene>
<sequence>MLTQNLLFRRSLSAVVVLFIAGLSSVAQSANTPSVPDLLDLPALESQRAQQALQLAVTRAGDRLVAVGERGIVRLSDDRGRTWRQARHVPVSVALTAVVFVSATKGWAVGHSGVVLHSADGGETWTRQLEGNQVAQIVVQDARERAAAGEAGADQQLRSAEALVEEGPDKPFLDVAFVSATQGYVVGAYGLALQTRDGGTHWQSLMGRVPNPRGRHLYQVQVLDQQLLLCGEQGALFRSTDGGRSFAEIRTPYSGTFFGALLLDGHGLLAYGLRGNAWRSLDDGLTWQKAQIGQPVTLSAGLRLRDGSLLLADESGRLLRSTDHAADFATLPLPPGTGITGLVQASDGALILSSSRGMSRIEPEAIEAGVKP</sequence>
<evidence type="ECO:0000259" key="4">
    <source>
        <dbReference type="Pfam" id="PF14870"/>
    </source>
</evidence>
<dbReference type="Proteomes" id="UP000245431">
    <property type="component" value="Chromosome PVE_r1"/>
</dbReference>
<name>A0A1D3JYM6_PSEVE</name>
<dbReference type="PANTHER" id="PTHR47199">
    <property type="entry name" value="PHOTOSYSTEM II STABILITY/ASSEMBLY FACTOR HCF136, CHLOROPLASTIC"/>
    <property type="match status" value="1"/>
</dbReference>
<organism evidence="5 6">
    <name type="scientific">Pseudomonas veronii 1YdBTEX2</name>
    <dbReference type="NCBI Taxonomy" id="1295141"/>
    <lineage>
        <taxon>Bacteria</taxon>
        <taxon>Pseudomonadati</taxon>
        <taxon>Pseudomonadota</taxon>
        <taxon>Gammaproteobacteria</taxon>
        <taxon>Pseudomonadales</taxon>
        <taxon>Pseudomonadaceae</taxon>
        <taxon>Pseudomonas</taxon>
    </lineage>
</organism>
<reference evidence="6" key="1">
    <citation type="submission" date="2016-07" db="EMBL/GenBank/DDBJ databases">
        <authorList>
            <person name="Florea S."/>
            <person name="Webb J.S."/>
            <person name="Jaromczyk J."/>
            <person name="Schardl C.L."/>
        </authorList>
    </citation>
    <scope>NUCLEOTIDE SEQUENCE [LARGE SCALE GENOMIC DNA]</scope>
    <source>
        <strain evidence="6">1YdBTEX2</strain>
    </source>
</reference>
<dbReference type="EMBL" id="LT599583">
    <property type="protein sequence ID" value="SBW81180.1"/>
    <property type="molecule type" value="Genomic_DNA"/>
</dbReference>
<evidence type="ECO:0000313" key="6">
    <source>
        <dbReference type="Proteomes" id="UP000245431"/>
    </source>
</evidence>
<feature type="domain" description="Photosynthesis system II assembly factor Ycf48/Hcf136-like" evidence="4">
    <location>
        <begin position="169"/>
        <end position="287"/>
    </location>
</feature>
<dbReference type="Pfam" id="PF14870">
    <property type="entry name" value="PSII_BNR"/>
    <property type="match status" value="2"/>
</dbReference>
<dbReference type="AlphaFoldDB" id="A0A1D3JYM6"/>
<dbReference type="RefSeq" id="WP_026139855.1">
    <property type="nucleotide sequence ID" value="NZ_AOUH01000011.1"/>
</dbReference>
<dbReference type="CDD" id="cd15482">
    <property type="entry name" value="Sialidase_non-viral"/>
    <property type="match status" value="1"/>
</dbReference>
<accession>A0A1D3JYM6</accession>
<dbReference type="InterPro" id="IPR028203">
    <property type="entry name" value="PSII_CF48-like_dom"/>
</dbReference>
<dbReference type="InterPro" id="IPR015943">
    <property type="entry name" value="WD40/YVTN_repeat-like_dom_sf"/>
</dbReference>
<keyword evidence="2" id="KW-0604">Photosystem II</keyword>